<dbReference type="InterPro" id="IPR056375">
    <property type="entry name" value="Idi_bact"/>
</dbReference>
<name>A0AAC9PQY5_9PSEU</name>
<keyword evidence="8 10" id="KW-0414">Isoprene biosynthesis</keyword>
<organism evidence="13 14">
    <name type="scientific">Actinoalloteichus fjordicus</name>
    <dbReference type="NCBI Taxonomy" id="1612552"/>
    <lineage>
        <taxon>Bacteria</taxon>
        <taxon>Bacillati</taxon>
        <taxon>Actinomycetota</taxon>
        <taxon>Actinomycetes</taxon>
        <taxon>Pseudonocardiales</taxon>
        <taxon>Pseudonocardiaceae</taxon>
        <taxon>Actinoalloteichus</taxon>
    </lineage>
</organism>
<dbReference type="PIRSF" id="PIRSF018427">
    <property type="entry name" value="Isopntndiph_ism"/>
    <property type="match status" value="1"/>
</dbReference>
<protein>
    <recommendedName>
        <fullName evidence="3 10">Isopentenyl-diphosphate Delta-isomerase</fullName>
        <shortName evidence="10">IPP isomerase</shortName>
        <ecNumber evidence="3 10">5.3.3.2</ecNumber>
    </recommendedName>
    <alternativeName>
        <fullName evidence="10">IPP:DMAPP isomerase</fullName>
    </alternativeName>
    <alternativeName>
        <fullName evidence="10">Isopentenyl pyrophosphate isomerase</fullName>
    </alternativeName>
</protein>
<evidence type="ECO:0000256" key="7">
    <source>
        <dbReference type="ARBA" id="ARBA00023211"/>
    </source>
</evidence>
<dbReference type="HAMAP" id="MF_00202">
    <property type="entry name" value="Idi"/>
    <property type="match status" value="1"/>
</dbReference>
<evidence type="ECO:0000259" key="12">
    <source>
        <dbReference type="PROSITE" id="PS51462"/>
    </source>
</evidence>
<comment type="similarity">
    <text evidence="2 10">Belongs to the IPP isomerase type 1 family.</text>
</comment>
<dbReference type="NCBIfam" id="TIGR02150">
    <property type="entry name" value="IPP_isom_1"/>
    <property type="match status" value="1"/>
</dbReference>
<comment type="function">
    <text evidence="10">Catalyzes the 1,3-allylic rearrangement of the homoallylic substrate isopentenyl (IPP) to its highly electrophilic allylic isomer, dimethylallyl diphosphate (DMAPP).</text>
</comment>
<dbReference type="Proteomes" id="UP000185511">
    <property type="component" value="Chromosome"/>
</dbReference>
<dbReference type="GO" id="GO:0009240">
    <property type="term" value="P:isopentenyl diphosphate biosynthetic process"/>
    <property type="evidence" value="ECO:0007669"/>
    <property type="project" value="TreeGrafter"/>
</dbReference>
<evidence type="ECO:0000256" key="11">
    <source>
        <dbReference type="PIRSR" id="PIRSR018427-1"/>
    </source>
</evidence>
<feature type="binding site" evidence="10">
    <location>
        <position position="36"/>
    </location>
    <ligand>
        <name>Mn(2+)</name>
        <dbReference type="ChEBI" id="CHEBI:29035"/>
    </ligand>
</feature>
<comment type="cofactor">
    <cofactor evidence="10">
        <name>Mn(2+)</name>
        <dbReference type="ChEBI" id="CHEBI:29035"/>
    </cofactor>
    <text evidence="10">Binds 1 Mn(2+) ion per subunit.</text>
</comment>
<feature type="active site" evidence="10 11">
    <location>
        <position position="127"/>
    </location>
</feature>
<keyword evidence="4 10" id="KW-0963">Cytoplasm</keyword>
<feature type="binding site" evidence="10">
    <location>
        <position position="80"/>
    </location>
    <ligand>
        <name>Mn(2+)</name>
        <dbReference type="ChEBI" id="CHEBI:29035"/>
    </ligand>
</feature>
<feature type="domain" description="Nudix hydrolase" evidence="12">
    <location>
        <begin position="41"/>
        <end position="177"/>
    </location>
</feature>
<dbReference type="PANTHER" id="PTHR10885">
    <property type="entry name" value="ISOPENTENYL-DIPHOSPHATE DELTA-ISOMERASE"/>
    <property type="match status" value="1"/>
</dbReference>
<proteinExistence type="inferred from homology"/>
<dbReference type="InterPro" id="IPR000086">
    <property type="entry name" value="NUDIX_hydrolase_dom"/>
</dbReference>
<dbReference type="CDD" id="cd02885">
    <property type="entry name" value="NUDIX_IPP_Isomerase"/>
    <property type="match status" value="1"/>
</dbReference>
<evidence type="ECO:0000256" key="2">
    <source>
        <dbReference type="ARBA" id="ARBA00007579"/>
    </source>
</evidence>
<evidence type="ECO:0000256" key="3">
    <source>
        <dbReference type="ARBA" id="ARBA00012057"/>
    </source>
</evidence>
<evidence type="ECO:0000256" key="5">
    <source>
        <dbReference type="ARBA" id="ARBA00022723"/>
    </source>
</evidence>
<dbReference type="InterPro" id="IPR015797">
    <property type="entry name" value="NUDIX_hydrolase-like_dom_sf"/>
</dbReference>
<feature type="binding site" evidence="10">
    <location>
        <position position="127"/>
    </location>
    <ligand>
        <name>Mn(2+)</name>
        <dbReference type="ChEBI" id="CHEBI:29035"/>
    </ligand>
</feature>
<evidence type="ECO:0000256" key="9">
    <source>
        <dbReference type="ARBA" id="ARBA00023235"/>
    </source>
</evidence>
<keyword evidence="9 10" id="KW-0413">Isomerase</keyword>
<dbReference type="GO" id="GO:0005737">
    <property type="term" value="C:cytoplasm"/>
    <property type="evidence" value="ECO:0007669"/>
    <property type="project" value="UniProtKB-SubCell"/>
</dbReference>
<dbReference type="SUPFAM" id="SSF55811">
    <property type="entry name" value="Nudix"/>
    <property type="match status" value="1"/>
</dbReference>
<feature type="binding site" evidence="10">
    <location>
        <position position="98"/>
    </location>
    <ligand>
        <name>Mg(2+)</name>
        <dbReference type="ChEBI" id="CHEBI:18420"/>
    </ligand>
</feature>
<dbReference type="RefSeq" id="WP_075764166.1">
    <property type="nucleotide sequence ID" value="NZ_CP016076.1"/>
</dbReference>
<keyword evidence="7 10" id="KW-0464">Manganese</keyword>
<feature type="binding site" evidence="10">
    <location>
        <position position="43"/>
    </location>
    <ligand>
        <name>Mn(2+)</name>
        <dbReference type="ChEBI" id="CHEBI:29035"/>
    </ligand>
</feature>
<dbReference type="GO" id="GO:0046872">
    <property type="term" value="F:metal ion binding"/>
    <property type="evidence" value="ECO:0007669"/>
    <property type="project" value="UniProtKB-KW"/>
</dbReference>
<evidence type="ECO:0000256" key="4">
    <source>
        <dbReference type="ARBA" id="ARBA00022490"/>
    </source>
</evidence>
<feature type="active site" evidence="10 11">
    <location>
        <position position="78"/>
    </location>
</feature>
<comment type="subcellular location">
    <subcellularLocation>
        <location evidence="10">Cytoplasm</location>
    </subcellularLocation>
</comment>
<feature type="binding site" evidence="10">
    <location>
        <position position="125"/>
    </location>
    <ligand>
        <name>Mn(2+)</name>
        <dbReference type="ChEBI" id="CHEBI:29035"/>
    </ligand>
</feature>
<comment type="catalytic activity">
    <reaction evidence="10">
        <text>isopentenyl diphosphate = dimethylallyl diphosphate</text>
        <dbReference type="Rhea" id="RHEA:23284"/>
        <dbReference type="ChEBI" id="CHEBI:57623"/>
        <dbReference type="ChEBI" id="CHEBI:128769"/>
        <dbReference type="EC" id="5.3.3.2"/>
    </reaction>
</comment>
<evidence type="ECO:0000256" key="10">
    <source>
        <dbReference type="HAMAP-Rule" id="MF_00202"/>
    </source>
</evidence>
<gene>
    <name evidence="10" type="primary">idi</name>
    <name evidence="13" type="ORF">UA74_08165</name>
</gene>
<dbReference type="EMBL" id="CP016076">
    <property type="protein sequence ID" value="APU13699.1"/>
    <property type="molecule type" value="Genomic_DNA"/>
</dbReference>
<evidence type="ECO:0000313" key="13">
    <source>
        <dbReference type="EMBL" id="APU13699.1"/>
    </source>
</evidence>
<comment type="cofactor">
    <cofactor evidence="10">
        <name>Mg(2+)</name>
        <dbReference type="ChEBI" id="CHEBI:18420"/>
    </cofactor>
    <text evidence="10">Binds 1 Mg(2+) ion per subunit. The magnesium ion binds only when substrate is bound.</text>
</comment>
<keyword evidence="14" id="KW-1185">Reference proteome</keyword>
<reference evidence="14" key="1">
    <citation type="submission" date="2016-06" db="EMBL/GenBank/DDBJ databases">
        <title>Complete genome sequence of Actinoalloteichus fjordicus DSM 46855 (=ADI127-17), type strain of the new species Actinoalloteichus fjordicus.</title>
        <authorList>
            <person name="Ruckert C."/>
            <person name="Nouioui I."/>
            <person name="Willmese J."/>
            <person name="van Wezel G."/>
            <person name="Klenk H.-P."/>
            <person name="Kalinowski J."/>
            <person name="Zotchev S.B."/>
        </authorList>
    </citation>
    <scope>NUCLEOTIDE SEQUENCE [LARGE SCALE GENOMIC DNA]</scope>
    <source>
        <strain evidence="14">ADI127-7</strain>
    </source>
</reference>
<evidence type="ECO:0000313" key="14">
    <source>
        <dbReference type="Proteomes" id="UP000185511"/>
    </source>
</evidence>
<dbReference type="PANTHER" id="PTHR10885:SF0">
    <property type="entry name" value="ISOPENTENYL-DIPHOSPHATE DELTA-ISOMERASE"/>
    <property type="match status" value="1"/>
</dbReference>
<dbReference type="GO" id="GO:0004452">
    <property type="term" value="F:isopentenyl-diphosphate delta-isomerase activity"/>
    <property type="evidence" value="ECO:0007669"/>
    <property type="project" value="UniProtKB-UniRule"/>
</dbReference>
<dbReference type="NCBIfam" id="NF002995">
    <property type="entry name" value="PRK03759.1"/>
    <property type="match status" value="1"/>
</dbReference>
<evidence type="ECO:0000256" key="6">
    <source>
        <dbReference type="ARBA" id="ARBA00022842"/>
    </source>
</evidence>
<dbReference type="AlphaFoldDB" id="A0AAC9PQY5"/>
<comment type="pathway">
    <text evidence="1 10">Isoprenoid biosynthesis; dimethylallyl diphosphate biosynthesis; dimethylallyl diphosphate from isopentenyl diphosphate: step 1/1.</text>
</comment>
<dbReference type="GO" id="GO:0050992">
    <property type="term" value="P:dimethylallyl diphosphate biosynthetic process"/>
    <property type="evidence" value="ECO:0007669"/>
    <property type="project" value="UniProtKB-UniRule"/>
</dbReference>
<dbReference type="Gene3D" id="3.90.79.10">
    <property type="entry name" value="Nucleoside Triphosphate Pyrophosphohydrolase"/>
    <property type="match status" value="1"/>
</dbReference>
<dbReference type="Pfam" id="PF00293">
    <property type="entry name" value="NUDIX"/>
    <property type="match status" value="1"/>
</dbReference>
<keyword evidence="5 10" id="KW-0479">Metal-binding</keyword>
<dbReference type="EC" id="5.3.3.2" evidence="3 10"/>
<evidence type="ECO:0000256" key="1">
    <source>
        <dbReference type="ARBA" id="ARBA00004826"/>
    </source>
</evidence>
<accession>A0AAC9PQY5</accession>
<dbReference type="InterPro" id="IPR011876">
    <property type="entry name" value="IsopentenylPP_isomerase_typ1"/>
</dbReference>
<dbReference type="PROSITE" id="PS51462">
    <property type="entry name" value="NUDIX"/>
    <property type="match status" value="1"/>
</dbReference>
<dbReference type="KEGG" id="acad:UA74_08165"/>
<sequence length="189" mass="21016">MTVTTQEQQRIREERLVELVDQQGRTLGRSSVHEAHSDGGLLHRAFSVMLVDGRDRVLLQQRSSAKLRFPTRWTNSCCGHPWPGESVVAAARVRLREELGVEVADLSEAGAFVYRAPDTEQGYVEHEYDHVLIGRFEGEPGAVDPSEVRALRWTPLAEVLATLDGGGHADFTPWFPQVAGATRDFLAAR</sequence>
<evidence type="ECO:0000256" key="8">
    <source>
        <dbReference type="ARBA" id="ARBA00023229"/>
    </source>
</evidence>
<keyword evidence="6 10" id="KW-0460">Magnesium</keyword>